<dbReference type="AlphaFoldDB" id="F0WQ37"/>
<reference evidence="1" key="1">
    <citation type="journal article" date="2011" name="PLoS Biol.">
        <title>Gene gain and loss during evolution of obligate parasitism in the white rust pathogen of Arabidopsis thaliana.</title>
        <authorList>
            <person name="Kemen E."/>
            <person name="Gardiner A."/>
            <person name="Schultz-Larsen T."/>
            <person name="Kemen A.C."/>
            <person name="Balmuth A.L."/>
            <person name="Robert-Seilaniantz A."/>
            <person name="Bailey K."/>
            <person name="Holub E."/>
            <person name="Studholme D.J."/>
            <person name="Maclean D."/>
            <person name="Jones J.D."/>
        </authorList>
    </citation>
    <scope>NUCLEOTIDE SEQUENCE</scope>
</reference>
<dbReference type="HOGENOM" id="CLU_2890441_0_0_1"/>
<reference evidence="1" key="2">
    <citation type="submission" date="2011-02" db="EMBL/GenBank/DDBJ databases">
        <authorList>
            <person name="MacLean D."/>
        </authorList>
    </citation>
    <scope>NUCLEOTIDE SEQUENCE</scope>
</reference>
<proteinExistence type="predicted"/>
<gene>
    <name evidence="1" type="primary">AlNc14C193G8517</name>
    <name evidence="1" type="ORF">ALNC14_095860</name>
</gene>
<organism evidence="1">
    <name type="scientific">Albugo laibachii Nc14</name>
    <dbReference type="NCBI Taxonomy" id="890382"/>
    <lineage>
        <taxon>Eukaryota</taxon>
        <taxon>Sar</taxon>
        <taxon>Stramenopiles</taxon>
        <taxon>Oomycota</taxon>
        <taxon>Peronosporomycetes</taxon>
        <taxon>Albuginales</taxon>
        <taxon>Albuginaceae</taxon>
        <taxon>Albugo</taxon>
    </lineage>
</organism>
<accession>F0WQ37</accession>
<sequence>MTANRTCETRLLSYIHTVLAEMNINSANRTMEGFNEICITMDVQSVNFHSGLSPANPRASEIR</sequence>
<protein>
    <submittedName>
        <fullName evidence="1">AlNc14C193G8517 protein</fullName>
    </submittedName>
</protein>
<evidence type="ECO:0000313" key="1">
    <source>
        <dbReference type="EMBL" id="CCA23442.1"/>
    </source>
</evidence>
<name>F0WQ37_9STRA</name>
<dbReference type="EMBL" id="FR824238">
    <property type="protein sequence ID" value="CCA23442.1"/>
    <property type="molecule type" value="Genomic_DNA"/>
</dbReference>